<dbReference type="Pfam" id="PF04055">
    <property type="entry name" value="Radical_SAM"/>
    <property type="match status" value="1"/>
</dbReference>
<dbReference type="InterPro" id="IPR013785">
    <property type="entry name" value="Aldolase_TIM"/>
</dbReference>
<dbReference type="SFLD" id="SFLDG01067">
    <property type="entry name" value="SPASM/twitch_domain_containing"/>
    <property type="match status" value="1"/>
</dbReference>
<dbReference type="Proteomes" id="UP000247523">
    <property type="component" value="Unassembled WGS sequence"/>
</dbReference>
<dbReference type="AlphaFoldDB" id="A0A318EMB5"/>
<keyword evidence="4" id="KW-0411">Iron-sulfur</keyword>
<dbReference type="SFLD" id="SFLDS00029">
    <property type="entry name" value="Radical_SAM"/>
    <property type="match status" value="1"/>
</dbReference>
<keyword evidence="1" id="KW-0949">S-adenosyl-L-methionine</keyword>
<dbReference type="InterPro" id="IPR058240">
    <property type="entry name" value="rSAM_sf"/>
</dbReference>
<name>A0A318EMB5_9FIRM</name>
<dbReference type="SUPFAM" id="SSF102114">
    <property type="entry name" value="Radical SAM enzymes"/>
    <property type="match status" value="1"/>
</dbReference>
<gene>
    <name evidence="6" type="ORF">C8E03_11371</name>
</gene>
<reference evidence="6 7" key="1">
    <citation type="submission" date="2018-05" db="EMBL/GenBank/DDBJ databases">
        <title>Genomic Encyclopedia of Type Strains, Phase IV (KMG-IV): sequencing the most valuable type-strain genomes for metagenomic binning, comparative biology and taxonomic classification.</title>
        <authorList>
            <person name="Goeker M."/>
        </authorList>
    </citation>
    <scope>NUCLEOTIDE SEQUENCE [LARGE SCALE GENOMIC DNA]</scope>
    <source>
        <strain evidence="6 7">DSM 28816</strain>
    </source>
</reference>
<evidence type="ECO:0000256" key="4">
    <source>
        <dbReference type="ARBA" id="ARBA00023014"/>
    </source>
</evidence>
<dbReference type="RefSeq" id="WP_110291780.1">
    <property type="nucleotide sequence ID" value="NZ_QICS01000013.1"/>
</dbReference>
<evidence type="ECO:0000313" key="6">
    <source>
        <dbReference type="EMBL" id="PXV86286.1"/>
    </source>
</evidence>
<dbReference type="EMBL" id="QICS01000013">
    <property type="protein sequence ID" value="PXV86286.1"/>
    <property type="molecule type" value="Genomic_DNA"/>
</dbReference>
<dbReference type="PANTHER" id="PTHR43273:SF8">
    <property type="entry name" value="RADICAL SAM DOMAIN PROTEIN"/>
    <property type="match status" value="1"/>
</dbReference>
<proteinExistence type="predicted"/>
<keyword evidence="2" id="KW-0479">Metal-binding</keyword>
<evidence type="ECO:0000256" key="1">
    <source>
        <dbReference type="ARBA" id="ARBA00022691"/>
    </source>
</evidence>
<protein>
    <submittedName>
        <fullName evidence="6">Radical SAM protein with 4Fe4S-binding SPASM domain</fullName>
    </submittedName>
</protein>
<evidence type="ECO:0000256" key="3">
    <source>
        <dbReference type="ARBA" id="ARBA00023004"/>
    </source>
</evidence>
<evidence type="ECO:0000259" key="5">
    <source>
        <dbReference type="PROSITE" id="PS51918"/>
    </source>
</evidence>
<dbReference type="UniPathway" id="UPA00782"/>
<dbReference type="InterPro" id="IPR023867">
    <property type="entry name" value="Sulphatase_maturase_rSAM"/>
</dbReference>
<comment type="caution">
    <text evidence="6">The sequence shown here is derived from an EMBL/GenBank/DDBJ whole genome shotgun (WGS) entry which is preliminary data.</text>
</comment>
<dbReference type="CDD" id="cd01335">
    <property type="entry name" value="Radical_SAM"/>
    <property type="match status" value="1"/>
</dbReference>
<dbReference type="PROSITE" id="PS51918">
    <property type="entry name" value="RADICAL_SAM"/>
    <property type="match status" value="1"/>
</dbReference>
<keyword evidence="3" id="KW-0408">Iron</keyword>
<evidence type="ECO:0000256" key="2">
    <source>
        <dbReference type="ARBA" id="ARBA00022723"/>
    </source>
</evidence>
<accession>A0A318EMB5</accession>
<dbReference type="InterPro" id="IPR007197">
    <property type="entry name" value="rSAM"/>
</dbReference>
<dbReference type="Gene3D" id="3.20.20.70">
    <property type="entry name" value="Aldolase class I"/>
    <property type="match status" value="1"/>
</dbReference>
<dbReference type="GO" id="GO:0046872">
    <property type="term" value="F:metal ion binding"/>
    <property type="evidence" value="ECO:0007669"/>
    <property type="project" value="UniProtKB-KW"/>
</dbReference>
<dbReference type="PANTHER" id="PTHR43273">
    <property type="entry name" value="ANAEROBIC SULFATASE-MATURATING ENZYME HOMOLOG ASLB-RELATED"/>
    <property type="match status" value="1"/>
</dbReference>
<organism evidence="6 7">
    <name type="scientific">Lachnotalea glycerini</name>
    <dbReference type="NCBI Taxonomy" id="1763509"/>
    <lineage>
        <taxon>Bacteria</taxon>
        <taxon>Bacillati</taxon>
        <taxon>Bacillota</taxon>
        <taxon>Clostridia</taxon>
        <taxon>Lachnospirales</taxon>
        <taxon>Lachnospiraceae</taxon>
        <taxon>Lachnotalea</taxon>
    </lineage>
</organism>
<sequence length="430" mass="49949">MVWSSFVYKVDLGKIVRLRSSKNLVTIELDKDIFLEIDSVLSKNADSNSKYIDELKKVEIIVDDVLQEQEEFYNDVSDAIEKIADEFTLTITPTLKCNFRCTYCYENGTDRMKDISFNTIDMIFNWVQRYLIDELHIKRIHFKLFGGEPLFVKTDILEYLFNQIDNLNIEYTTGIISNGFFINERNCDIISGKNMGYLQVTIDGPQIYHDKRRMLKNGGPTFEPIINNLELAINRNISKVYIIRVNCCRSNIFFIPDLIDFIANRFFESKDRIVFSFGLVGKSFNTEINRVIDDDSLRLEDGSLAQYVSLYKKVIKLGFIATDYYAISALCSNKINDSIIIQSDGNVIKCLRGVGREDFNEAKIVDLVLPQRKINYDLYKKCFEEGCPYIPFCHLGCQHGYFIENKVKSGRNCQRLILNYVNKELLKILY</sequence>
<dbReference type="GO" id="GO:0051536">
    <property type="term" value="F:iron-sulfur cluster binding"/>
    <property type="evidence" value="ECO:0007669"/>
    <property type="project" value="UniProtKB-KW"/>
</dbReference>
<dbReference type="GO" id="GO:0016491">
    <property type="term" value="F:oxidoreductase activity"/>
    <property type="evidence" value="ECO:0007669"/>
    <property type="project" value="InterPro"/>
</dbReference>
<feature type="domain" description="Radical SAM core" evidence="5">
    <location>
        <begin position="83"/>
        <end position="317"/>
    </location>
</feature>
<evidence type="ECO:0000313" key="7">
    <source>
        <dbReference type="Proteomes" id="UP000247523"/>
    </source>
</evidence>